<organism evidence="3 4">
    <name type="scientific">Apiospora hydei</name>
    <dbReference type="NCBI Taxonomy" id="1337664"/>
    <lineage>
        <taxon>Eukaryota</taxon>
        <taxon>Fungi</taxon>
        <taxon>Dikarya</taxon>
        <taxon>Ascomycota</taxon>
        <taxon>Pezizomycotina</taxon>
        <taxon>Sordariomycetes</taxon>
        <taxon>Xylariomycetidae</taxon>
        <taxon>Amphisphaeriales</taxon>
        <taxon>Apiosporaceae</taxon>
        <taxon>Apiospora</taxon>
    </lineage>
</organism>
<accession>A0ABR1VX29</accession>
<dbReference type="Gene3D" id="3.20.20.70">
    <property type="entry name" value="Aldolase class I"/>
    <property type="match status" value="1"/>
</dbReference>
<dbReference type="RefSeq" id="XP_066666713.1">
    <property type="nucleotide sequence ID" value="XM_066814751.1"/>
</dbReference>
<sequence>MSSTQTLLDVLRSHSKVDCDTFDHEAAPISSYCIGRDVIDVWGLDHQAIAYGELARLDANGGALHAELISSAVAYAQSHHAQHAGVGLAEFAVEVMMVKLALRIVPYLTSYSHIQTNPMYSYNKDKTIENAKRMCLNPSIVCPQASPRQQCTRSIVAIFKDLDPKYDAKRVCIKIPATWEGMQACRELEKQGIATLATTMFCLEQAALASHAGCTYIAPYINELRVHFDETYVDENKAFDFCGAAQRYYEKTDSRTQVLPASLTSIQEVMMLAGAHHITVSPPLLKKLAETPANPWEGDTGSVFSSASDSAFADYSAVLDDESAWRLAFTRSANGQSEEKIIQAINIFCEKQERLEELVSAHK</sequence>
<keyword evidence="2" id="KW-0570">Pentose shunt</keyword>
<comment type="function">
    <text evidence="2">Catalyzes the rate-limiting step of the non-oxidative phase in the pentose phosphate pathway. Catalyzes the reversible conversion of sedheptulose-7-phosphate and D-glyceraldehyde 3-phosphate into erythrose-4-phosphate and beta-D-fructose 6-phosphate.</text>
</comment>
<protein>
    <recommendedName>
        <fullName evidence="2">Transaldolase</fullName>
        <ecNumber evidence="2">2.2.1.2</ecNumber>
    </recommendedName>
</protein>
<dbReference type="PROSITE" id="PS00958">
    <property type="entry name" value="TRANSALDOLASE_2"/>
    <property type="match status" value="1"/>
</dbReference>
<comment type="pathway">
    <text evidence="2">Carbohydrate degradation; pentose phosphate pathway; D-glyceraldehyde 3-phosphate and beta-D-fructose 6-phosphate from D-ribose 5-phosphate and D-xylulose 5-phosphate (non-oxidative stage): step 2/3.</text>
</comment>
<keyword evidence="4" id="KW-1185">Reference proteome</keyword>
<comment type="caution">
    <text evidence="3">The sequence shown here is derived from an EMBL/GenBank/DDBJ whole genome shotgun (WGS) entry which is preliminary data.</text>
</comment>
<dbReference type="InterPro" id="IPR001585">
    <property type="entry name" value="TAL/FSA"/>
</dbReference>
<evidence type="ECO:0000313" key="3">
    <source>
        <dbReference type="EMBL" id="KAK8075773.1"/>
    </source>
</evidence>
<dbReference type="PANTHER" id="PTHR10683">
    <property type="entry name" value="TRANSALDOLASE"/>
    <property type="match status" value="1"/>
</dbReference>
<dbReference type="GeneID" id="92047811"/>
<evidence type="ECO:0000256" key="1">
    <source>
        <dbReference type="ARBA" id="ARBA00023270"/>
    </source>
</evidence>
<dbReference type="PANTHER" id="PTHR10683:SF34">
    <property type="entry name" value="TRANSALDOLASE"/>
    <property type="match status" value="1"/>
</dbReference>
<gene>
    <name evidence="3" type="ORF">PG997_010436</name>
</gene>
<comment type="catalytic activity">
    <reaction evidence="2">
        <text>D-sedoheptulose 7-phosphate + D-glyceraldehyde 3-phosphate = D-erythrose 4-phosphate + beta-D-fructose 6-phosphate</text>
        <dbReference type="Rhea" id="RHEA:17053"/>
        <dbReference type="ChEBI" id="CHEBI:16897"/>
        <dbReference type="ChEBI" id="CHEBI:57483"/>
        <dbReference type="ChEBI" id="CHEBI:57634"/>
        <dbReference type="ChEBI" id="CHEBI:59776"/>
        <dbReference type="EC" id="2.2.1.2"/>
    </reaction>
</comment>
<dbReference type="InterPro" id="IPR018225">
    <property type="entry name" value="Transaldolase_AS"/>
</dbReference>
<keyword evidence="1" id="KW-0704">Schiff base</keyword>
<dbReference type="EMBL" id="JAQQWN010000007">
    <property type="protein sequence ID" value="KAK8075773.1"/>
    <property type="molecule type" value="Genomic_DNA"/>
</dbReference>
<proteinExistence type="predicted"/>
<dbReference type="SUPFAM" id="SSF51569">
    <property type="entry name" value="Aldolase"/>
    <property type="match status" value="1"/>
</dbReference>
<dbReference type="Proteomes" id="UP001433268">
    <property type="component" value="Unassembled WGS sequence"/>
</dbReference>
<dbReference type="EC" id="2.2.1.2" evidence="2"/>
<reference evidence="3 4" key="1">
    <citation type="submission" date="2023-01" db="EMBL/GenBank/DDBJ databases">
        <title>Analysis of 21 Apiospora genomes using comparative genomics revels a genus with tremendous synthesis potential of carbohydrate active enzymes and secondary metabolites.</title>
        <authorList>
            <person name="Sorensen T."/>
        </authorList>
    </citation>
    <scope>NUCLEOTIDE SEQUENCE [LARGE SCALE GENOMIC DNA]</scope>
    <source>
        <strain evidence="3 4">CBS 114990</strain>
    </source>
</reference>
<evidence type="ECO:0000313" key="4">
    <source>
        <dbReference type="Proteomes" id="UP001433268"/>
    </source>
</evidence>
<dbReference type="InterPro" id="IPR013785">
    <property type="entry name" value="Aldolase_TIM"/>
</dbReference>
<dbReference type="Pfam" id="PF00923">
    <property type="entry name" value="TAL_FSA"/>
    <property type="match status" value="1"/>
</dbReference>
<keyword evidence="2" id="KW-0808">Transferase</keyword>
<name>A0ABR1VX29_9PEZI</name>
<evidence type="ECO:0000256" key="2">
    <source>
        <dbReference type="RuleBase" id="RU000501"/>
    </source>
</evidence>